<dbReference type="Gene3D" id="3.30.2400.10">
    <property type="entry name" value="Major capsid protein gp5"/>
    <property type="match status" value="1"/>
</dbReference>
<dbReference type="OrthoDB" id="9786516at2"/>
<evidence type="ECO:0000313" key="4">
    <source>
        <dbReference type="Proteomes" id="UP000032515"/>
    </source>
</evidence>
<protein>
    <submittedName>
        <fullName evidence="3">Capsid protein</fullName>
    </submittedName>
</protein>
<comment type="subcellular location">
    <subcellularLocation>
        <location evidence="1">Virion</location>
    </subcellularLocation>
</comment>
<evidence type="ECO:0000259" key="2">
    <source>
        <dbReference type="Pfam" id="PF05065"/>
    </source>
</evidence>
<evidence type="ECO:0000256" key="1">
    <source>
        <dbReference type="ARBA" id="ARBA00004328"/>
    </source>
</evidence>
<dbReference type="EMBL" id="JXXE01000233">
    <property type="protein sequence ID" value="KIZ43097.1"/>
    <property type="molecule type" value="Genomic_DNA"/>
</dbReference>
<dbReference type="SUPFAM" id="SSF56563">
    <property type="entry name" value="Major capsid protein gp5"/>
    <property type="match status" value="1"/>
</dbReference>
<dbReference type="Proteomes" id="UP000032515">
    <property type="component" value="Unassembled WGS sequence"/>
</dbReference>
<gene>
    <name evidence="3" type="ORF">OO17_11870</name>
</gene>
<dbReference type="PATRIC" id="fig|1076.23.peg.2433"/>
<dbReference type="InterPro" id="IPR024455">
    <property type="entry name" value="Phage_capsid"/>
</dbReference>
<organism evidence="3 4">
    <name type="scientific">Rhodopseudomonas palustris</name>
    <dbReference type="NCBI Taxonomy" id="1076"/>
    <lineage>
        <taxon>Bacteria</taxon>
        <taxon>Pseudomonadati</taxon>
        <taxon>Pseudomonadota</taxon>
        <taxon>Alphaproteobacteria</taxon>
        <taxon>Hyphomicrobiales</taxon>
        <taxon>Nitrobacteraceae</taxon>
        <taxon>Rhodopseudomonas</taxon>
    </lineage>
</organism>
<reference evidence="3 4" key="1">
    <citation type="submission" date="2014-11" db="EMBL/GenBank/DDBJ databases">
        <title>Genomics and ecophysiology of heterotrophic nitrogen fixing bacteria isolated from estuarine surface water.</title>
        <authorList>
            <person name="Bentzon-Tilia M."/>
            <person name="Severin I."/>
            <person name="Hansen L.H."/>
            <person name="Riemann L."/>
        </authorList>
    </citation>
    <scope>NUCLEOTIDE SEQUENCE [LARGE SCALE GENOMIC DNA]</scope>
    <source>
        <strain evidence="3 4">BAL398</strain>
    </source>
</reference>
<dbReference type="AlphaFoldDB" id="A0A0D7EUH6"/>
<dbReference type="InterPro" id="IPR054612">
    <property type="entry name" value="Phage_capsid-like_C"/>
</dbReference>
<feature type="domain" description="Phage capsid-like C-terminal" evidence="2">
    <location>
        <begin position="108"/>
        <end position="379"/>
    </location>
</feature>
<accession>A0A0D7EUH6</accession>
<dbReference type="Pfam" id="PF05065">
    <property type="entry name" value="Phage_capsid"/>
    <property type="match status" value="1"/>
</dbReference>
<dbReference type="NCBIfam" id="TIGR01554">
    <property type="entry name" value="major_cap_HK97"/>
    <property type="match status" value="1"/>
</dbReference>
<name>A0A0D7EUH6_RHOPL</name>
<dbReference type="Gene3D" id="3.30.2320.10">
    <property type="entry name" value="hypothetical protein PF0899 domain"/>
    <property type="match status" value="1"/>
</dbReference>
<sequence>MNILALEFKDAGDEHDPATVVTEALAAFKTAIDGRLTAMETKSDDTKLKARIDSMEAKLNRPGIVEVKSDNENGGIERKAFASFVRSGREAMGLDEVKSLVVANDTLGGYLAPAQLSTEMIRLLTLFSPVRAAAYVGQTGSPSVILPKRTGITNALWEGETEASEESEPAFGQLEIPIFGMKTYTDISVQLLEDSVQNVEAELSMALSEDFGKKEGSAFINGTGNKQPRGVMVHPDVAYTANGHATVLSADALIDLLHSLPPAYRNNGAWMLNSTSVATIRKLKNTVGDYLWRDALSDGNPATILGRPVIEAVDMPDVASGAFPIAFGDFNAGYRIYDRVSLAVLRDPYTMAKNSLVRFHARRRVGGDVVRPEAIRKLKMATT</sequence>
<comment type="caution">
    <text evidence="3">The sequence shown here is derived from an EMBL/GenBank/DDBJ whole genome shotgun (WGS) entry which is preliminary data.</text>
</comment>
<proteinExistence type="predicted"/>
<evidence type="ECO:0000313" key="3">
    <source>
        <dbReference type="EMBL" id="KIZ43097.1"/>
    </source>
</evidence>
<dbReference type="RefSeq" id="WP_044410565.1">
    <property type="nucleotide sequence ID" value="NZ_JXXE01000233.1"/>
</dbReference>